<dbReference type="InterPro" id="IPR021868">
    <property type="entry name" value="Alpha_2_Macroglob_MG3"/>
</dbReference>
<dbReference type="InterPro" id="IPR008930">
    <property type="entry name" value="Terpenoid_cyclase/PrenylTrfase"/>
</dbReference>
<evidence type="ECO:0000259" key="7">
    <source>
        <dbReference type="SMART" id="SM01359"/>
    </source>
</evidence>
<dbReference type="SUPFAM" id="SSF48239">
    <property type="entry name" value="Terpenoid cyclases/Protein prenyltransferases"/>
    <property type="match status" value="1"/>
</dbReference>
<proteinExistence type="inferred from homology"/>
<dbReference type="InterPro" id="IPR019734">
    <property type="entry name" value="TPR_rpt"/>
</dbReference>
<keyword evidence="5" id="KW-0802">TPR repeat</keyword>
<protein>
    <submittedName>
        <fullName evidence="9">Uncharacterized protein</fullName>
    </submittedName>
</protein>
<dbReference type="EMBL" id="FMXQ01000005">
    <property type="protein sequence ID" value="SDB34663.1"/>
    <property type="molecule type" value="Genomic_DNA"/>
</dbReference>
<dbReference type="Pfam" id="PF21142">
    <property type="entry name" value="A2M_bMG2"/>
    <property type="match status" value="1"/>
</dbReference>
<gene>
    <name evidence="9" type="ORF">SAMN02982931_02562</name>
</gene>
<dbReference type="PROSITE" id="PS50005">
    <property type="entry name" value="TPR"/>
    <property type="match status" value="1"/>
</dbReference>
<dbReference type="InterPro" id="IPR003609">
    <property type="entry name" value="Pan_app"/>
</dbReference>
<evidence type="ECO:0000313" key="10">
    <source>
        <dbReference type="Proteomes" id="UP000199071"/>
    </source>
</evidence>
<evidence type="ECO:0000259" key="8">
    <source>
        <dbReference type="SMART" id="SM01360"/>
    </source>
</evidence>
<dbReference type="InterPro" id="IPR026284">
    <property type="entry name" value="A2MG_proteobact"/>
</dbReference>
<dbReference type="Pfam" id="PF00207">
    <property type="entry name" value="A2M"/>
    <property type="match status" value="1"/>
</dbReference>
<dbReference type="Gene3D" id="3.50.4.10">
    <property type="entry name" value="Hepatocyte Growth Factor"/>
    <property type="match status" value="1"/>
</dbReference>
<feature type="domain" description="Alpha-2-macroglobulin bait region" evidence="7">
    <location>
        <begin position="962"/>
        <end position="1106"/>
    </location>
</feature>
<dbReference type="InterPro" id="IPR011626">
    <property type="entry name" value="Alpha-macroglobulin_TED"/>
</dbReference>
<dbReference type="Gene3D" id="1.50.10.20">
    <property type="match status" value="1"/>
</dbReference>
<evidence type="ECO:0000256" key="4">
    <source>
        <dbReference type="ARBA" id="ARBA00023157"/>
    </source>
</evidence>
<evidence type="ECO:0000256" key="5">
    <source>
        <dbReference type="PROSITE-ProRule" id="PRU00339"/>
    </source>
</evidence>
<feature type="domain" description="Alpha-2-macroglobulin" evidence="8">
    <location>
        <begin position="1167"/>
        <end position="1256"/>
    </location>
</feature>
<evidence type="ECO:0000313" key="9">
    <source>
        <dbReference type="EMBL" id="SDB34663.1"/>
    </source>
</evidence>
<dbReference type="CDD" id="cd02891">
    <property type="entry name" value="A2M_like"/>
    <property type="match status" value="1"/>
</dbReference>
<dbReference type="InterPro" id="IPR041203">
    <property type="entry name" value="Bact_A2M_MG5"/>
</dbReference>
<evidence type="ECO:0000256" key="1">
    <source>
        <dbReference type="ARBA" id="ARBA00010556"/>
    </source>
</evidence>
<dbReference type="InterPro" id="IPR049120">
    <property type="entry name" value="A2M_bMG2"/>
</dbReference>
<dbReference type="Pfam" id="PF17973">
    <property type="entry name" value="bMG10"/>
    <property type="match status" value="1"/>
</dbReference>
<dbReference type="GO" id="GO:0004866">
    <property type="term" value="F:endopeptidase inhibitor activity"/>
    <property type="evidence" value="ECO:0007669"/>
    <property type="project" value="InterPro"/>
</dbReference>
<dbReference type="GO" id="GO:0006508">
    <property type="term" value="P:proteolysis"/>
    <property type="evidence" value="ECO:0007669"/>
    <property type="project" value="InterPro"/>
</dbReference>
<dbReference type="SMART" id="SM00028">
    <property type="entry name" value="TPR"/>
    <property type="match status" value="2"/>
</dbReference>
<dbReference type="Pfam" id="PF07703">
    <property type="entry name" value="A2M_BRD"/>
    <property type="match status" value="1"/>
</dbReference>
<dbReference type="InterPro" id="IPR000177">
    <property type="entry name" value="Apple"/>
</dbReference>
<keyword evidence="4" id="KW-1015">Disulfide bond</keyword>
<dbReference type="InterPro" id="IPR002890">
    <property type="entry name" value="MG2"/>
</dbReference>
<dbReference type="Pfam" id="PF14295">
    <property type="entry name" value="PAN_4"/>
    <property type="match status" value="1"/>
</dbReference>
<feature type="repeat" description="TPR" evidence="5">
    <location>
        <begin position="148"/>
        <end position="181"/>
    </location>
</feature>
<dbReference type="PANTHER" id="PTHR40094">
    <property type="entry name" value="ALPHA-2-MACROGLOBULIN HOMOLOG"/>
    <property type="match status" value="1"/>
</dbReference>
<dbReference type="Pfam" id="PF11974">
    <property type="entry name" value="bMG3"/>
    <property type="match status" value="1"/>
</dbReference>
<dbReference type="Proteomes" id="UP000199071">
    <property type="component" value="Unassembled WGS sequence"/>
</dbReference>
<dbReference type="Pfam" id="PF01835">
    <property type="entry name" value="MG2"/>
    <property type="match status" value="1"/>
</dbReference>
<reference evidence="9 10" key="1">
    <citation type="submission" date="2016-10" db="EMBL/GenBank/DDBJ databases">
        <authorList>
            <person name="de Groot N.N."/>
        </authorList>
    </citation>
    <scope>NUCLEOTIDE SEQUENCE [LARGE SCALE GENOMIC DNA]</scope>
    <source>
        <strain evidence="9 10">ATCC 35022</strain>
    </source>
</reference>
<keyword evidence="3" id="KW-0677">Repeat</keyword>
<dbReference type="OrthoDB" id="9767116at2"/>
<keyword evidence="10" id="KW-1185">Reference proteome</keyword>
<keyword evidence="2 6" id="KW-0732">Signal</keyword>
<dbReference type="Pfam" id="PF07678">
    <property type="entry name" value="TED_complement"/>
    <property type="match status" value="1"/>
</dbReference>
<dbReference type="Pfam" id="PF17972">
    <property type="entry name" value="bMG5"/>
    <property type="match status" value="1"/>
</dbReference>
<dbReference type="InterPro" id="IPR047565">
    <property type="entry name" value="Alpha-macroglob_thiol-ester_cl"/>
</dbReference>
<dbReference type="SUPFAM" id="SSF57414">
    <property type="entry name" value="Hairpin loop containing domain-like"/>
    <property type="match status" value="1"/>
</dbReference>
<dbReference type="InterPro" id="IPR041246">
    <property type="entry name" value="Bact_MG10"/>
</dbReference>
<comment type="similarity">
    <text evidence="1">Belongs to the protease inhibitor I39 (alpha-2-macroglobulin) family. Bacterial alpha-2-macroglobulin subfamily.</text>
</comment>
<dbReference type="STRING" id="665467.SAMN02982931_02562"/>
<dbReference type="RefSeq" id="WP_090876843.1">
    <property type="nucleotide sequence ID" value="NZ_FMXQ01000005.1"/>
</dbReference>
<name>A0A1G6CP43_9HYPH</name>
<dbReference type="SMART" id="SM01360">
    <property type="entry name" value="A2M"/>
    <property type="match status" value="1"/>
</dbReference>
<dbReference type="InterPro" id="IPR001599">
    <property type="entry name" value="Macroglobln_a2"/>
</dbReference>
<evidence type="ECO:0000256" key="3">
    <source>
        <dbReference type="ARBA" id="ARBA00022737"/>
    </source>
</evidence>
<dbReference type="SMART" id="SM01419">
    <property type="entry name" value="Thiol-ester_cl"/>
    <property type="match status" value="1"/>
</dbReference>
<dbReference type="InterPro" id="IPR051802">
    <property type="entry name" value="YfhM-like"/>
</dbReference>
<evidence type="ECO:0000256" key="6">
    <source>
        <dbReference type="SAM" id="SignalP"/>
    </source>
</evidence>
<evidence type="ECO:0000256" key="2">
    <source>
        <dbReference type="ARBA" id="ARBA00022729"/>
    </source>
</evidence>
<dbReference type="PIRSF" id="PIRSF038980">
    <property type="entry name" value="A2M_bac"/>
    <property type="match status" value="1"/>
</dbReference>
<sequence>MRNVVHAARHLFFGFAIAVAALAAGGPGQAGELRVIETPEADYPGFDYQTLPDVTLAMCRSTCLDADQCQAFTYNTKAGWCFLKSDFGVLADATNAIAGRIVETVDLTPGLQERRLGELDFVPGSYVDEARELAGSLRRRFDPGIGAYDAYRTQGTEAYRAGNFDLAAQMYGRALAIADDNPGVWLDFAIASRARSPDNWTDRQRSYADITAAGINAFIRSDEATNEAKALQTIGDGFRLREIWKPSYRAYRASLALRENPTVRNAYEQVIAEHGFRIVSNEVDADVANPRICITFSDDLPVSQPGLADYIVVDNGEGLAIEPSQRQICIGGVEHGSRYHIRVRGGLPAADGETLARPTELDVFVRDRAPWVGFAGNAYVLPAGEGASIPLVSVNTDIAQAAIYRIGERGLANALRDNEFLRKLAPYTAENIENQKGEKVWEGEIVIASELNQTITTAVPISDALPSLKPGVYAITAKAELDTEEWGSLATQWFIVSDLGLTTLSGSDGVSTFVRSLSTAEPVAGVKLRLVATNNDILGEATTDADGYARFEPGLARGTGGTAPQLIDATTAEGDFAFIDLTRSAFDLSDRGVDGRPAPGPLDVFLTPERGIYRPGETVNLTALVRDARADAVTDLPITMVIERPDGVEYLKTTLSDGGLGGYSASVPLEANAMRGSWQVKLYADPKGRTVAETSVLVEDFVPERLAFELSTESEALSAVAPAIVELEARYLYGAPAPGLSVDGDIDVRPAKGLAGFNGYTFGLADDSVEPVRRPIDLAATTDEAGKATLSVGLPDDLPVSTHPFDARIIVRLADTNGRAVERTLSLPVRPATPLIGIKPQFEGDEVEEDTSAGFDVILVSPEGERIAANGLTWTLDRIETDYQWYRSSGTWNYELITTPHRIESGEIDVSADAPTSVSAPVDWGRYRLTVMRGGDEAAASSFDFYAGWYVSDAGSETPDVLAVALDKPAYRIGDTAKLRLDPRFAGIALVSVVDDRLITTKAVEVPEDGTTVDLEVTDQWGPGAYVTAALYRPMDIPAKRMPARALGLTWAKVEPGHRDLDVTIDMPDEIRPRQAMTIPVAIDNLEPGTKAFITVAAVDVGILNLTDFQSPAPDDWYFGQRKLGMEIRDLYGLLIDRMQGVPGAIRSGGDGGGNRLAAPPPTEKLVAFYSGIVAVDQDGKATVSFELPEFNGTVRVMAMAWSAAGVGHGVKDVLVRDPVVVSASIPRFLHTGDTSRLLVEINNVSGPAGDYRLVVAAGAGVGIDAGDLERTVTLDEKARARFNVPIAGEMIGDYTIDVTLELPSGETLPKELVLGIRPPGEPVTRRNIVAMAPGGTLTIDAEPLYEFVPGTASVTVSVGGAGRLDVAGILASLDRYPYGCTEQLTSRAMPLVYLDEVAASIGIASDTAVQKRVQKAIGSILANQSSNGSFGLWGPYYSDSLWLDAYVTDFLTRAAEKGYAVPELPAGLAVDNLSNRIAYADDFQNGGEAIAYALYVLARNGRASIGDLRYYAETKIGAFGTALAKAQIGAALAQYGDRRRADEAFKVAFSHLDRSRGDEWRGDYGSNLRDKAAVLALAAENDINVRDLRLLADDVSRAYESRRYTSTQEDAWMLMAAAALIEQAADATFDIDGDAVPGPVFKEFDQALIEAGPIVITNPGAETFDAVVATTGVTVVPEPAGGEGFEIGRSYYTPDGEPMDIAAVAQNDRVVVVLTVTADLGRNGQLLVVDPIPAGYEIENPNISVSGEVTAFDWLDVTRNAAHTEARTDRFVAAIDRDSGDPLQFSIAYAMRAVSPGVYAQPGATVEDMYRPYLRARTAAATVEVVGTTR</sequence>
<dbReference type="CDD" id="cd01100">
    <property type="entry name" value="APPLE_Factor_XI_like"/>
    <property type="match status" value="1"/>
</dbReference>
<dbReference type="SMART" id="SM01359">
    <property type="entry name" value="A2M_N_2"/>
    <property type="match status" value="1"/>
</dbReference>
<dbReference type="Gene3D" id="2.60.40.1930">
    <property type="match status" value="1"/>
</dbReference>
<dbReference type="Pfam" id="PF17962">
    <property type="entry name" value="bMG6"/>
    <property type="match status" value="1"/>
</dbReference>
<feature type="signal peptide" evidence="6">
    <location>
        <begin position="1"/>
        <end position="23"/>
    </location>
</feature>
<dbReference type="InterPro" id="IPR041462">
    <property type="entry name" value="Bact_A2M_MG6"/>
</dbReference>
<accession>A0A1G6CP43</accession>
<organism evidence="9 10">
    <name type="scientific">Bauldia litoralis</name>
    <dbReference type="NCBI Taxonomy" id="665467"/>
    <lineage>
        <taxon>Bacteria</taxon>
        <taxon>Pseudomonadati</taxon>
        <taxon>Pseudomonadota</taxon>
        <taxon>Alphaproteobacteria</taxon>
        <taxon>Hyphomicrobiales</taxon>
        <taxon>Kaistiaceae</taxon>
        <taxon>Bauldia</taxon>
    </lineage>
</organism>
<dbReference type="PANTHER" id="PTHR40094:SF1">
    <property type="entry name" value="UBIQUITIN DOMAIN-CONTAINING PROTEIN"/>
    <property type="match status" value="1"/>
</dbReference>
<feature type="chain" id="PRO_5011740900" evidence="6">
    <location>
        <begin position="24"/>
        <end position="1831"/>
    </location>
</feature>
<dbReference type="GO" id="GO:0005615">
    <property type="term" value="C:extracellular space"/>
    <property type="evidence" value="ECO:0007669"/>
    <property type="project" value="InterPro"/>
</dbReference>
<dbReference type="InterPro" id="IPR011625">
    <property type="entry name" value="A2M_N_BRD"/>
</dbReference>